<evidence type="ECO:0000313" key="12">
    <source>
        <dbReference type="EMBL" id="TWG01321.1"/>
    </source>
</evidence>
<gene>
    <name evidence="12" type="ORF">FHX73_115213</name>
</gene>
<dbReference type="Pfam" id="PF02518">
    <property type="entry name" value="HATPase_c"/>
    <property type="match status" value="1"/>
</dbReference>
<feature type="domain" description="Signal transduction histidine kinase subgroup 3 dimerisation and phosphoacceptor" evidence="11">
    <location>
        <begin position="186"/>
        <end position="251"/>
    </location>
</feature>
<dbReference type="RefSeq" id="WP_145907482.1">
    <property type="nucleotide sequence ID" value="NZ_BAAAMZ010000030.1"/>
</dbReference>
<dbReference type="Gene3D" id="3.30.565.10">
    <property type="entry name" value="Histidine kinase-like ATPase, C-terminal domain"/>
    <property type="match status" value="1"/>
</dbReference>
<evidence type="ECO:0000256" key="3">
    <source>
        <dbReference type="ARBA" id="ARBA00022553"/>
    </source>
</evidence>
<dbReference type="Gene3D" id="1.20.5.1930">
    <property type="match status" value="1"/>
</dbReference>
<feature type="transmembrane region" description="Helical" evidence="9">
    <location>
        <begin position="13"/>
        <end position="35"/>
    </location>
</feature>
<keyword evidence="13" id="KW-1185">Reference proteome</keyword>
<feature type="transmembrane region" description="Helical" evidence="9">
    <location>
        <begin position="47"/>
        <end position="70"/>
    </location>
</feature>
<dbReference type="InterPro" id="IPR003594">
    <property type="entry name" value="HATPase_dom"/>
</dbReference>
<dbReference type="GO" id="GO:0000155">
    <property type="term" value="F:phosphorelay sensor kinase activity"/>
    <property type="evidence" value="ECO:0007669"/>
    <property type="project" value="InterPro"/>
</dbReference>
<organism evidence="12 13">
    <name type="scientific">Kitasatospora viridis</name>
    <dbReference type="NCBI Taxonomy" id="281105"/>
    <lineage>
        <taxon>Bacteria</taxon>
        <taxon>Bacillati</taxon>
        <taxon>Actinomycetota</taxon>
        <taxon>Actinomycetes</taxon>
        <taxon>Kitasatosporales</taxon>
        <taxon>Streptomycetaceae</taxon>
        <taxon>Kitasatospora</taxon>
    </lineage>
</organism>
<evidence type="ECO:0000256" key="1">
    <source>
        <dbReference type="ARBA" id="ARBA00000085"/>
    </source>
</evidence>
<keyword evidence="9" id="KW-0472">Membrane</keyword>
<dbReference type="OrthoDB" id="227596at2"/>
<keyword evidence="3" id="KW-0597">Phosphoprotein</keyword>
<evidence type="ECO:0000256" key="6">
    <source>
        <dbReference type="ARBA" id="ARBA00022777"/>
    </source>
</evidence>
<proteinExistence type="predicted"/>
<feature type="transmembrane region" description="Helical" evidence="9">
    <location>
        <begin position="90"/>
        <end position="110"/>
    </location>
</feature>
<dbReference type="Proteomes" id="UP000317940">
    <property type="component" value="Unassembled WGS sequence"/>
</dbReference>
<reference evidence="12 13" key="1">
    <citation type="submission" date="2019-06" db="EMBL/GenBank/DDBJ databases">
        <title>Sequencing the genomes of 1000 actinobacteria strains.</title>
        <authorList>
            <person name="Klenk H.-P."/>
        </authorList>
    </citation>
    <scope>NUCLEOTIDE SEQUENCE [LARGE SCALE GENOMIC DNA]</scope>
    <source>
        <strain evidence="12 13">DSM 44826</strain>
    </source>
</reference>
<dbReference type="GO" id="GO:0016020">
    <property type="term" value="C:membrane"/>
    <property type="evidence" value="ECO:0007669"/>
    <property type="project" value="InterPro"/>
</dbReference>
<keyword evidence="9" id="KW-1133">Transmembrane helix</keyword>
<evidence type="ECO:0000256" key="9">
    <source>
        <dbReference type="SAM" id="Phobius"/>
    </source>
</evidence>
<evidence type="ECO:0000256" key="7">
    <source>
        <dbReference type="ARBA" id="ARBA00022840"/>
    </source>
</evidence>
<dbReference type="PANTHER" id="PTHR24421:SF10">
    <property type="entry name" value="NITRATE_NITRITE SENSOR PROTEIN NARQ"/>
    <property type="match status" value="1"/>
</dbReference>
<dbReference type="EMBL" id="VIWT01000001">
    <property type="protein sequence ID" value="TWG01321.1"/>
    <property type="molecule type" value="Genomic_DNA"/>
</dbReference>
<keyword evidence="7" id="KW-0067">ATP-binding</keyword>
<dbReference type="GO" id="GO:0005524">
    <property type="term" value="F:ATP binding"/>
    <property type="evidence" value="ECO:0007669"/>
    <property type="project" value="UniProtKB-KW"/>
</dbReference>
<dbReference type="SUPFAM" id="SSF55874">
    <property type="entry name" value="ATPase domain of HSP90 chaperone/DNA topoisomerase II/histidine kinase"/>
    <property type="match status" value="1"/>
</dbReference>
<dbReference type="InterPro" id="IPR036890">
    <property type="entry name" value="HATPase_C_sf"/>
</dbReference>
<feature type="domain" description="Histidine kinase/HSP90-like ATPase" evidence="10">
    <location>
        <begin position="297"/>
        <end position="383"/>
    </location>
</feature>
<dbReference type="InterPro" id="IPR050482">
    <property type="entry name" value="Sensor_HK_TwoCompSys"/>
</dbReference>
<sequence>MPRPPALRARPDFLTLLSWSAVPVFALVLLATTLWRVRPALFGDDRYLRVGPLPGLLLAVLLALPLGWAAKRAVPVLGLLLAETLTARLLGAKLWPLLLACAVLLFYVAAVRPRRTAAWSLVAVLAGWTAVQLLPPAEFAARVTGPSGTLVVVTASCWIAGSWLQLRQEHAATLRSQAAEQAVQAERLRIARELHDLVAHSIGAVAIQAGAARRVIANRPAEAAEALGAIEQTSRETLAGLRRMLGALRRADADPVAGAPAPGLADVERLAAAAGENGLRVAVSWHGERRPLAPEVELSAFRIIQEAVTNTMRHARAGLCTVSVDFTATELAVEVLDDGRGGGGGVGTGYGLIGMRERVGLLHGSLTAGPRPEGGFQVVARLPI</sequence>
<comment type="caution">
    <text evidence="12">The sequence shown here is derived from an EMBL/GenBank/DDBJ whole genome shotgun (WGS) entry which is preliminary data.</text>
</comment>
<dbReference type="CDD" id="cd16917">
    <property type="entry name" value="HATPase_UhpB-NarQ-NarX-like"/>
    <property type="match status" value="1"/>
</dbReference>
<dbReference type="Pfam" id="PF07730">
    <property type="entry name" value="HisKA_3"/>
    <property type="match status" value="1"/>
</dbReference>
<keyword evidence="5" id="KW-0547">Nucleotide-binding</keyword>
<dbReference type="PANTHER" id="PTHR24421">
    <property type="entry name" value="NITRATE/NITRITE SENSOR PROTEIN NARX-RELATED"/>
    <property type="match status" value="1"/>
</dbReference>
<evidence type="ECO:0000256" key="4">
    <source>
        <dbReference type="ARBA" id="ARBA00022679"/>
    </source>
</evidence>
<keyword evidence="8" id="KW-0902">Two-component regulatory system</keyword>
<evidence type="ECO:0000313" key="13">
    <source>
        <dbReference type="Proteomes" id="UP000317940"/>
    </source>
</evidence>
<evidence type="ECO:0000256" key="2">
    <source>
        <dbReference type="ARBA" id="ARBA00012438"/>
    </source>
</evidence>
<comment type="catalytic activity">
    <reaction evidence="1">
        <text>ATP + protein L-histidine = ADP + protein N-phospho-L-histidine.</text>
        <dbReference type="EC" id="2.7.13.3"/>
    </reaction>
</comment>
<keyword evidence="6 12" id="KW-0418">Kinase</keyword>
<keyword evidence="9" id="KW-0812">Transmembrane</keyword>
<evidence type="ECO:0000259" key="10">
    <source>
        <dbReference type="Pfam" id="PF02518"/>
    </source>
</evidence>
<dbReference type="GO" id="GO:0046983">
    <property type="term" value="F:protein dimerization activity"/>
    <property type="evidence" value="ECO:0007669"/>
    <property type="project" value="InterPro"/>
</dbReference>
<evidence type="ECO:0000256" key="5">
    <source>
        <dbReference type="ARBA" id="ARBA00022741"/>
    </source>
</evidence>
<dbReference type="AlphaFoldDB" id="A0A561UPQ2"/>
<dbReference type="InterPro" id="IPR011712">
    <property type="entry name" value="Sig_transdc_His_kin_sub3_dim/P"/>
</dbReference>
<protein>
    <recommendedName>
        <fullName evidence="2">histidine kinase</fullName>
        <ecNumber evidence="2">2.7.13.3</ecNumber>
    </recommendedName>
</protein>
<name>A0A561UPQ2_9ACTN</name>
<keyword evidence="4" id="KW-0808">Transferase</keyword>
<evidence type="ECO:0000259" key="11">
    <source>
        <dbReference type="Pfam" id="PF07730"/>
    </source>
</evidence>
<dbReference type="EC" id="2.7.13.3" evidence="2"/>
<evidence type="ECO:0000256" key="8">
    <source>
        <dbReference type="ARBA" id="ARBA00023012"/>
    </source>
</evidence>
<accession>A0A561UPQ2</accession>